<dbReference type="OrthoDB" id="9804551at2"/>
<dbReference type="PROSITE" id="PS50075">
    <property type="entry name" value="CARRIER"/>
    <property type="match status" value="1"/>
</dbReference>
<dbReference type="Pfam" id="PF00550">
    <property type="entry name" value="PP-binding"/>
    <property type="match status" value="1"/>
</dbReference>
<comment type="caution">
    <text evidence="1">The sequence shown here is derived from an EMBL/GenBank/DDBJ whole genome shotgun (WGS) entry which is preliminary data.</text>
</comment>
<dbReference type="Gene3D" id="1.10.1200.10">
    <property type="entry name" value="ACP-like"/>
    <property type="match status" value="1"/>
</dbReference>
<proteinExistence type="predicted"/>
<sequence>MDNFQRIKRTVSQLLAIDESEISELSGPGDLKGWDSANHLKIIMAIESEFNVEFDPDEFTQMVNLGVIAAILESKI</sequence>
<gene>
    <name evidence="1" type="ORF">CH379_17550</name>
</gene>
<dbReference type="InterPro" id="IPR009081">
    <property type="entry name" value="PP-bd_ACP"/>
</dbReference>
<name>A0A2N0B545_9LEPT</name>
<protein>
    <submittedName>
        <fullName evidence="1">Uncharacterized protein</fullName>
    </submittedName>
</protein>
<reference evidence="1" key="1">
    <citation type="submission" date="2017-07" db="EMBL/GenBank/DDBJ databases">
        <title>Leptospira spp. isolated from tropical soils.</title>
        <authorList>
            <person name="Thibeaux R."/>
            <person name="Iraola G."/>
            <person name="Ferres I."/>
            <person name="Bierque E."/>
            <person name="Girault D."/>
            <person name="Soupe-Gilbert M.-E."/>
            <person name="Picardeau M."/>
            <person name="Goarant C."/>
        </authorList>
    </citation>
    <scope>NUCLEOTIDE SEQUENCE [LARGE SCALE GENOMIC DNA]</scope>
    <source>
        <strain evidence="1">ATI7-C-A5</strain>
    </source>
</reference>
<evidence type="ECO:0000313" key="1">
    <source>
        <dbReference type="EMBL" id="PJZ91636.1"/>
    </source>
</evidence>
<dbReference type="SUPFAM" id="SSF47336">
    <property type="entry name" value="ACP-like"/>
    <property type="match status" value="1"/>
</dbReference>
<accession>A0A2N0B545</accession>
<organism evidence="1">
    <name type="scientific">Leptospira ellisii</name>
    <dbReference type="NCBI Taxonomy" id="2023197"/>
    <lineage>
        <taxon>Bacteria</taxon>
        <taxon>Pseudomonadati</taxon>
        <taxon>Spirochaetota</taxon>
        <taxon>Spirochaetia</taxon>
        <taxon>Leptospirales</taxon>
        <taxon>Leptospiraceae</taxon>
        <taxon>Leptospira</taxon>
    </lineage>
</organism>
<dbReference type="AlphaFoldDB" id="A0A2N0B545"/>
<dbReference type="RefSeq" id="WP_100746359.1">
    <property type="nucleotide sequence ID" value="NZ_NPEF02000017.1"/>
</dbReference>
<accession>A0A2N0BMH9</accession>
<dbReference type="InterPro" id="IPR036736">
    <property type="entry name" value="ACP-like_sf"/>
</dbReference>
<dbReference type="EMBL" id="NPEF01000240">
    <property type="protein sequence ID" value="PJZ91636.1"/>
    <property type="molecule type" value="Genomic_DNA"/>
</dbReference>